<protein>
    <submittedName>
        <fullName evidence="1">Uncharacterized protein</fullName>
    </submittedName>
</protein>
<name>A0AAN8WXP2_HALRR</name>
<dbReference type="AlphaFoldDB" id="A0AAN8WXP2"/>
<evidence type="ECO:0000313" key="2">
    <source>
        <dbReference type="Proteomes" id="UP001381693"/>
    </source>
</evidence>
<comment type="caution">
    <text evidence="1">The sequence shown here is derived from an EMBL/GenBank/DDBJ whole genome shotgun (WGS) entry which is preliminary data.</text>
</comment>
<dbReference type="EMBL" id="JAXCGZ010011701">
    <property type="protein sequence ID" value="KAK7074265.1"/>
    <property type="molecule type" value="Genomic_DNA"/>
</dbReference>
<reference evidence="1 2" key="1">
    <citation type="submission" date="2023-11" db="EMBL/GenBank/DDBJ databases">
        <title>Halocaridina rubra genome assembly.</title>
        <authorList>
            <person name="Smith C."/>
        </authorList>
    </citation>
    <scope>NUCLEOTIDE SEQUENCE [LARGE SCALE GENOMIC DNA]</scope>
    <source>
        <strain evidence="1">EP-1</strain>
        <tissue evidence="1">Whole</tissue>
    </source>
</reference>
<feature type="non-terminal residue" evidence="1">
    <location>
        <position position="51"/>
    </location>
</feature>
<feature type="non-terminal residue" evidence="1">
    <location>
        <position position="1"/>
    </location>
</feature>
<keyword evidence="2" id="KW-1185">Reference proteome</keyword>
<sequence length="51" mass="5467">EILRTASKLGVTDDLVKHKFLEAVPSSFSAVLASQQNMDLPALGKLADELV</sequence>
<accession>A0AAN8WXP2</accession>
<proteinExistence type="predicted"/>
<organism evidence="1 2">
    <name type="scientific">Halocaridina rubra</name>
    <name type="common">Hawaiian red shrimp</name>
    <dbReference type="NCBI Taxonomy" id="373956"/>
    <lineage>
        <taxon>Eukaryota</taxon>
        <taxon>Metazoa</taxon>
        <taxon>Ecdysozoa</taxon>
        <taxon>Arthropoda</taxon>
        <taxon>Crustacea</taxon>
        <taxon>Multicrustacea</taxon>
        <taxon>Malacostraca</taxon>
        <taxon>Eumalacostraca</taxon>
        <taxon>Eucarida</taxon>
        <taxon>Decapoda</taxon>
        <taxon>Pleocyemata</taxon>
        <taxon>Caridea</taxon>
        <taxon>Atyoidea</taxon>
        <taxon>Atyidae</taxon>
        <taxon>Halocaridina</taxon>
    </lineage>
</organism>
<evidence type="ECO:0000313" key="1">
    <source>
        <dbReference type="EMBL" id="KAK7074265.1"/>
    </source>
</evidence>
<gene>
    <name evidence="1" type="ORF">SK128_000660</name>
</gene>
<dbReference type="Proteomes" id="UP001381693">
    <property type="component" value="Unassembled WGS sequence"/>
</dbReference>